<feature type="transmembrane region" description="Helical" evidence="1">
    <location>
        <begin position="214"/>
        <end position="233"/>
    </location>
</feature>
<dbReference type="PANTHER" id="PTHR40700:SF1">
    <property type="entry name" value="DUF63 DOMAIN-CONTAINING PROTEIN"/>
    <property type="match status" value="1"/>
</dbReference>
<feature type="transmembrane region" description="Helical" evidence="1">
    <location>
        <begin position="12"/>
        <end position="30"/>
    </location>
</feature>
<proteinExistence type="predicted"/>
<feature type="transmembrane region" description="Helical" evidence="1">
    <location>
        <begin position="42"/>
        <end position="64"/>
    </location>
</feature>
<keyword evidence="1" id="KW-0472">Membrane</keyword>
<reference evidence="2" key="1">
    <citation type="submission" date="2021-03" db="EMBL/GenBank/DDBJ databases">
        <title>Genomic Encyclopedia of Type Strains, Phase IV (KMG-IV): sequencing the most valuable type-strain genomes for metagenomic binning, comparative biology and taxonomic classification.</title>
        <authorList>
            <person name="Goeker M."/>
        </authorList>
    </citation>
    <scope>NUCLEOTIDE SEQUENCE</scope>
    <source>
        <strain evidence="2">DSM 26232</strain>
    </source>
</reference>
<feature type="transmembrane region" description="Helical" evidence="1">
    <location>
        <begin position="102"/>
        <end position="124"/>
    </location>
</feature>
<dbReference type="Proteomes" id="UP000823736">
    <property type="component" value="Unassembled WGS sequence"/>
</dbReference>
<evidence type="ECO:0000313" key="2">
    <source>
        <dbReference type="EMBL" id="MBP1988231.1"/>
    </source>
</evidence>
<dbReference type="InterPro" id="IPR002749">
    <property type="entry name" value="DUF63"/>
</dbReference>
<feature type="transmembrane region" description="Helical" evidence="1">
    <location>
        <begin position="163"/>
        <end position="183"/>
    </location>
</feature>
<sequence>MALLPAGFALPSLPYLLAIVLAGGAVAAALRQRDPAVSDRLVLALVPWMLAGAWLHVLHVIGAAPDFVDPLLGTPSAYLTTAILAGAVWLAADGLTLDTERGFAAGGTGLALLAFAVGLRWGIIDGTFTPAWPAIAAVLGVVLGLAVWSGLRRGYPNVADAGAAGALAVVAHSVDAVSTAIGIDVLGAAERTPLSRAIIEFGATLPTADLLGSAWLFVLVKLALGAGITALLAESVREAPRQGRLLLVFVAAVGLGPGAHNLLLFAITG</sequence>
<protein>
    <submittedName>
        <fullName evidence="2">Putative membrane protein</fullName>
    </submittedName>
</protein>
<dbReference type="EMBL" id="JAGGLC010000006">
    <property type="protein sequence ID" value="MBP1988231.1"/>
    <property type="molecule type" value="Genomic_DNA"/>
</dbReference>
<dbReference type="OrthoDB" id="308209at2157"/>
<gene>
    <name evidence="2" type="ORF">J2753_002743</name>
</gene>
<accession>A0A8T4GZ25</accession>
<keyword evidence="1" id="KW-0812">Transmembrane</keyword>
<feature type="transmembrane region" description="Helical" evidence="1">
    <location>
        <begin position="130"/>
        <end position="151"/>
    </location>
</feature>
<organism evidence="2 3">
    <name type="scientific">Halolamina salifodinae</name>
    <dbReference type="NCBI Taxonomy" id="1202767"/>
    <lineage>
        <taxon>Archaea</taxon>
        <taxon>Methanobacteriati</taxon>
        <taxon>Methanobacteriota</taxon>
        <taxon>Stenosarchaea group</taxon>
        <taxon>Halobacteria</taxon>
        <taxon>Halobacteriales</taxon>
        <taxon>Haloferacaceae</taxon>
    </lineage>
</organism>
<keyword evidence="1" id="KW-1133">Transmembrane helix</keyword>
<name>A0A8T4GZ25_9EURY</name>
<feature type="transmembrane region" description="Helical" evidence="1">
    <location>
        <begin position="245"/>
        <end position="267"/>
    </location>
</feature>
<comment type="caution">
    <text evidence="2">The sequence shown here is derived from an EMBL/GenBank/DDBJ whole genome shotgun (WGS) entry which is preliminary data.</text>
</comment>
<evidence type="ECO:0000313" key="3">
    <source>
        <dbReference type="Proteomes" id="UP000823736"/>
    </source>
</evidence>
<feature type="transmembrane region" description="Helical" evidence="1">
    <location>
        <begin position="76"/>
        <end position="95"/>
    </location>
</feature>
<dbReference type="RefSeq" id="WP_209492564.1">
    <property type="nucleotide sequence ID" value="NZ_JAGGLC010000006.1"/>
</dbReference>
<evidence type="ECO:0000256" key="1">
    <source>
        <dbReference type="SAM" id="Phobius"/>
    </source>
</evidence>
<dbReference type="PANTHER" id="PTHR40700">
    <property type="entry name" value="HYPOTHETICAL MEMBRANE PROTEIN, CONSERVED, DUF63 FAMILY"/>
    <property type="match status" value="1"/>
</dbReference>
<dbReference type="AlphaFoldDB" id="A0A8T4GZ25"/>
<dbReference type="Pfam" id="PF01889">
    <property type="entry name" value="DUF63"/>
    <property type="match status" value="1"/>
</dbReference>
<keyword evidence="3" id="KW-1185">Reference proteome</keyword>